<keyword evidence="16" id="KW-1185">Reference proteome</keyword>
<feature type="compositionally biased region" description="Polar residues" evidence="13">
    <location>
        <begin position="1002"/>
        <end position="1011"/>
    </location>
</feature>
<dbReference type="GO" id="GO:0034451">
    <property type="term" value="C:centriolar satellite"/>
    <property type="evidence" value="ECO:0007669"/>
    <property type="project" value="UniProtKB-SubCell"/>
</dbReference>
<dbReference type="GO" id="GO:0036064">
    <property type="term" value="C:ciliary basal body"/>
    <property type="evidence" value="ECO:0007669"/>
    <property type="project" value="TreeGrafter"/>
</dbReference>
<keyword evidence="6" id="KW-0677">Repeat</keyword>
<gene>
    <name evidence="15" type="ORF">V1264_000268</name>
</gene>
<evidence type="ECO:0000256" key="11">
    <source>
        <dbReference type="ARBA" id="ARBA00034464"/>
    </source>
</evidence>
<comment type="subcellular location">
    <subcellularLocation>
        <location evidence="1">Cytoplasm</location>
        <location evidence="1">Cytoskeleton</location>
        <location evidence="1">Cilium basal body</location>
    </subcellularLocation>
    <subcellularLocation>
        <location evidence="2">Cytoplasm</location>
        <location evidence="2">Cytoskeleton</location>
        <location evidence="2">Microtubule organizing center</location>
        <location evidence="2">Centrosome</location>
        <location evidence="2">Centriolar satellite</location>
    </subcellularLocation>
</comment>
<evidence type="ECO:0000313" key="15">
    <source>
        <dbReference type="EMBL" id="KAK7114159.1"/>
    </source>
</evidence>
<reference evidence="15 16" key="1">
    <citation type="submission" date="2024-02" db="EMBL/GenBank/DDBJ databases">
        <title>Chromosome-scale genome assembly of the rough periwinkle Littorina saxatilis.</title>
        <authorList>
            <person name="De Jode A."/>
            <person name="Faria R."/>
            <person name="Formenti G."/>
            <person name="Sims Y."/>
            <person name="Smith T.P."/>
            <person name="Tracey A."/>
            <person name="Wood J.M.D."/>
            <person name="Zagrodzka Z.B."/>
            <person name="Johannesson K."/>
            <person name="Butlin R.K."/>
            <person name="Leder E.H."/>
        </authorList>
    </citation>
    <scope>NUCLEOTIDE SEQUENCE [LARGE SCALE GENOMIC DNA]</scope>
    <source>
        <strain evidence="15">Snail1</strain>
        <tissue evidence="15">Muscle</tissue>
    </source>
</reference>
<comment type="caution">
    <text evidence="15">The sequence shown here is derived from an EMBL/GenBank/DDBJ whole genome shotgun (WGS) entry which is preliminary data.</text>
</comment>
<evidence type="ECO:0000256" key="3">
    <source>
        <dbReference type="ARBA" id="ARBA00014199"/>
    </source>
</evidence>
<dbReference type="InterPro" id="IPR051570">
    <property type="entry name" value="TBC1_cilium_biogenesis"/>
</dbReference>
<evidence type="ECO:0000256" key="5">
    <source>
        <dbReference type="ARBA" id="ARBA00022574"/>
    </source>
</evidence>
<accession>A0AAN9BZV3</accession>
<dbReference type="PANTHER" id="PTHR19853:SF1">
    <property type="entry name" value="TBC1 DOMAIN FAMILY MEMBER 31"/>
    <property type="match status" value="1"/>
</dbReference>
<evidence type="ECO:0000256" key="13">
    <source>
        <dbReference type="SAM" id="MobiDB-lite"/>
    </source>
</evidence>
<evidence type="ECO:0000256" key="12">
    <source>
        <dbReference type="SAM" id="Coils"/>
    </source>
</evidence>
<dbReference type="Gene3D" id="1.10.472.80">
    <property type="entry name" value="Ypt/Rab-GAP domain of gyp1p, domain 3"/>
    <property type="match status" value="1"/>
</dbReference>
<dbReference type="Pfam" id="PF00566">
    <property type="entry name" value="RabGAP-TBC"/>
    <property type="match status" value="1"/>
</dbReference>
<keyword evidence="10" id="KW-0966">Cell projection</keyword>
<dbReference type="GO" id="GO:0060271">
    <property type="term" value="P:cilium assembly"/>
    <property type="evidence" value="ECO:0007669"/>
    <property type="project" value="UniProtKB-ARBA"/>
</dbReference>
<dbReference type="PANTHER" id="PTHR19853">
    <property type="entry name" value="WD REPEAT CONTAINING PROTEIN 3 WDR3"/>
    <property type="match status" value="1"/>
</dbReference>
<evidence type="ECO:0000259" key="14">
    <source>
        <dbReference type="PROSITE" id="PS50086"/>
    </source>
</evidence>
<keyword evidence="5" id="KW-0853">WD repeat</keyword>
<feature type="region of interest" description="Disordered" evidence="13">
    <location>
        <begin position="995"/>
        <end position="1029"/>
    </location>
</feature>
<feature type="coiled-coil region" evidence="12">
    <location>
        <begin position="706"/>
        <end position="765"/>
    </location>
</feature>
<dbReference type="GO" id="GO:0060090">
    <property type="term" value="F:molecular adaptor activity"/>
    <property type="evidence" value="ECO:0007669"/>
    <property type="project" value="UniProtKB-ARBA"/>
</dbReference>
<evidence type="ECO:0000256" key="7">
    <source>
        <dbReference type="ARBA" id="ARBA00022794"/>
    </source>
</evidence>
<dbReference type="InterPro" id="IPR015943">
    <property type="entry name" value="WD40/YVTN_repeat-like_dom_sf"/>
</dbReference>
<dbReference type="InterPro" id="IPR001680">
    <property type="entry name" value="WD40_rpt"/>
</dbReference>
<evidence type="ECO:0000256" key="10">
    <source>
        <dbReference type="ARBA" id="ARBA00023273"/>
    </source>
</evidence>
<dbReference type="PROSITE" id="PS50086">
    <property type="entry name" value="TBC_RABGAP"/>
    <property type="match status" value="1"/>
</dbReference>
<dbReference type="AlphaFoldDB" id="A0AAN9BZV3"/>
<feature type="coiled-coil region" evidence="12">
    <location>
        <begin position="806"/>
        <end position="948"/>
    </location>
</feature>
<dbReference type="InterPro" id="IPR035969">
    <property type="entry name" value="Rab-GAP_TBC_sf"/>
</dbReference>
<dbReference type="SUPFAM" id="SSF47923">
    <property type="entry name" value="Ypt/Rab-GAP domain of gyp1p"/>
    <property type="match status" value="1"/>
</dbReference>
<evidence type="ECO:0000313" key="16">
    <source>
        <dbReference type="Proteomes" id="UP001374579"/>
    </source>
</evidence>
<dbReference type="InterPro" id="IPR036322">
    <property type="entry name" value="WD40_repeat_dom_sf"/>
</dbReference>
<organism evidence="15 16">
    <name type="scientific">Littorina saxatilis</name>
    <dbReference type="NCBI Taxonomy" id="31220"/>
    <lineage>
        <taxon>Eukaryota</taxon>
        <taxon>Metazoa</taxon>
        <taxon>Spiralia</taxon>
        <taxon>Lophotrochozoa</taxon>
        <taxon>Mollusca</taxon>
        <taxon>Gastropoda</taxon>
        <taxon>Caenogastropoda</taxon>
        <taxon>Littorinimorpha</taxon>
        <taxon>Littorinoidea</taxon>
        <taxon>Littorinidae</taxon>
        <taxon>Littorina</taxon>
    </lineage>
</organism>
<dbReference type="FunFam" id="1.10.472.80:FF:000022">
    <property type="entry name" value="TBC1 domain family, member 31"/>
    <property type="match status" value="1"/>
</dbReference>
<dbReference type="EMBL" id="JBAMIC010000001">
    <property type="protein sequence ID" value="KAK7114159.1"/>
    <property type="molecule type" value="Genomic_DNA"/>
</dbReference>
<dbReference type="Pfam" id="PF00400">
    <property type="entry name" value="WD40"/>
    <property type="match status" value="1"/>
</dbReference>
<keyword evidence="4" id="KW-0963">Cytoplasm</keyword>
<keyword evidence="8 12" id="KW-0175">Coiled coil</keyword>
<keyword evidence="9" id="KW-0206">Cytoskeleton</keyword>
<evidence type="ECO:0000256" key="2">
    <source>
        <dbReference type="ARBA" id="ARBA00004607"/>
    </source>
</evidence>
<dbReference type="FunFam" id="2.130.10.10:FF:000185">
    <property type="entry name" value="TBC1 domain family member 31 isoform X1"/>
    <property type="match status" value="1"/>
</dbReference>
<dbReference type="SUPFAM" id="SSF50978">
    <property type="entry name" value="WD40 repeat-like"/>
    <property type="match status" value="1"/>
</dbReference>
<evidence type="ECO:0000256" key="8">
    <source>
        <dbReference type="ARBA" id="ARBA00023054"/>
    </source>
</evidence>
<dbReference type="Proteomes" id="UP001374579">
    <property type="component" value="Unassembled WGS sequence"/>
</dbReference>
<dbReference type="SMART" id="SM00320">
    <property type="entry name" value="WD40"/>
    <property type="match status" value="7"/>
</dbReference>
<feature type="domain" description="Rab-GAP TBC" evidence="14">
    <location>
        <begin position="425"/>
        <end position="600"/>
    </location>
</feature>
<evidence type="ECO:0000256" key="1">
    <source>
        <dbReference type="ARBA" id="ARBA00004120"/>
    </source>
</evidence>
<feature type="compositionally biased region" description="Basic and acidic residues" evidence="13">
    <location>
        <begin position="1018"/>
        <end position="1029"/>
    </location>
</feature>
<proteinExistence type="predicted"/>
<comment type="function">
    <text evidence="11">Molecular adapter which is involved in cilium biogenesis. Part of a functional complex including OFD1 a centriolar protein involved in cilium assembly. Could regulate the cAMP-dependent phosphorylation of OFD1, and its subsequent ubiquitination by PJA2 which ultimately leads to its proteasomal degradation.</text>
</comment>
<evidence type="ECO:0000256" key="6">
    <source>
        <dbReference type="ARBA" id="ARBA00022737"/>
    </source>
</evidence>
<feature type="region of interest" description="Disordered" evidence="13">
    <location>
        <begin position="1048"/>
        <end position="1067"/>
    </location>
</feature>
<dbReference type="InterPro" id="IPR000195">
    <property type="entry name" value="Rab-GAP-TBC_dom"/>
</dbReference>
<evidence type="ECO:0000256" key="9">
    <source>
        <dbReference type="ARBA" id="ARBA00023212"/>
    </source>
</evidence>
<name>A0AAN9BZV3_9CAEN</name>
<sequence length="1067" mass="123837">MMNIVDVCKSTGGKIWHRKPSPSSDDGLMITVTHSVPGSLGSSGRNVRFLHAAFDKSGDCFIAGDHYGNIYTFDLVKNKFTLSQKTGHPCTALAFSLRRTTEFLAALADYSLKCYNTETKEMVAWMKGHESAIHSVSIHSSGRYALTTSLETAHLWDLDTFQRKRKLNNKEEVGLLRVFFLPMSNLIMTCFRDDSIFAWECETLNCKYQLPVPPGNSPQYRAFAASRDGRMLAAGGRSRFIHLWSLDTRRLLRIIEMPVKVTTVKQLEFLPDSFKDGFDQILGVLSQDGIMRFINIDSCRLLFDMGTVDNRLNNIAISPNGRYVVGVMEDGNLHVYSLQALCADINKPPAPLVKVVKSNKMSDTASTDTMMRSLYAPHTFKTTDDAEAAKVLTRVANSIDREELARPQCTLNTDKLLDILKGYGEYPGKYRMFIWRKILCLPENHAAYGALVDKGVHSAYDNLHTAYPIKSSKLLRILQRILSAMAHWAPIFGETQFLPSLSFPFVKLFQNNHLVCFEMIATVLVNWCQHWFEYFPNPPINVLSMVENVLGHHDRYLLQHFVTYGVTSQLYAWPLLETLFSEVLTRDEWLMLWDHVVSNPPGFLLMLVAAYSMCARGPLMQCTEMDDFQYFFHHRNAVDVRQVIRDAYRLDEATPRDLHPSSKLEPFTPLTQGQYPVFNKYPKFIVDYQVQERERIRQEETEYLRKRQLSQDAQRMTLRRQQEEEQWYQQQALLLEAEEKRRQMIAQEEQKLADQRQRLVAMHRETKLKELQLLDAARRKFLHFQKQQREAELRRLDDEMQRKALLRDQETNSAIEEGEIRNLELQLQKKMFEQELQREFALASVGLRSEQDVERKQEELEQRIQRRLQEAERERELEVRKMMQQQLAGASQRNVDMLAGKEMEQRFRVDQLEREAKNVQLAKLHSRNRDLEKEVHDLMGKCQEEKDHETEAGYAEIALEKEDRGLDAARRLGTMASEVLVGRKHTRNLAAKTGDSHKLYGHNSTVDSNLTVEDEDERPSRVKFERDREMFDQQEMELLKEVRRLRQKLATDNRNKRPPPLSAADDF</sequence>
<evidence type="ECO:0000256" key="4">
    <source>
        <dbReference type="ARBA" id="ARBA00022490"/>
    </source>
</evidence>
<dbReference type="Gene3D" id="2.130.10.10">
    <property type="entry name" value="YVTN repeat-like/Quinoprotein amine dehydrogenase"/>
    <property type="match status" value="2"/>
</dbReference>
<keyword evidence="7" id="KW-0970">Cilium biogenesis/degradation</keyword>
<protein>
    <recommendedName>
        <fullName evidence="3">TBC1 domain family member 31</fullName>
    </recommendedName>
</protein>